<dbReference type="EMBL" id="VLKR01000030">
    <property type="protein sequence ID" value="TWI16406.1"/>
    <property type="molecule type" value="Genomic_DNA"/>
</dbReference>
<dbReference type="AlphaFoldDB" id="A0A562M8Y4"/>
<organism evidence="1 2">
    <name type="scientific">Sphingobacterium siyangense</name>
    <dbReference type="NCBI Taxonomy" id="459529"/>
    <lineage>
        <taxon>Bacteria</taxon>
        <taxon>Pseudomonadati</taxon>
        <taxon>Bacteroidota</taxon>
        <taxon>Sphingobacteriia</taxon>
        <taxon>Sphingobacteriales</taxon>
        <taxon>Sphingobacteriaceae</taxon>
        <taxon>Sphingobacterium</taxon>
    </lineage>
</organism>
<name>A0A562M8Y4_9SPHI</name>
<accession>A0A562M8Y4</accession>
<proteinExistence type="predicted"/>
<sequence>MEIKKLLKFAAVVVVLALIVYVIMNSSAFIDAFNEGYNRTRNK</sequence>
<protein>
    <submittedName>
        <fullName evidence="1">Uncharacterized protein</fullName>
    </submittedName>
</protein>
<evidence type="ECO:0000313" key="2">
    <source>
        <dbReference type="Proteomes" id="UP000315908"/>
    </source>
</evidence>
<dbReference type="Proteomes" id="UP000315908">
    <property type="component" value="Unassembled WGS sequence"/>
</dbReference>
<comment type="caution">
    <text evidence="1">The sequence shown here is derived from an EMBL/GenBank/DDBJ whole genome shotgun (WGS) entry which is preliminary data.</text>
</comment>
<reference evidence="1 2" key="1">
    <citation type="journal article" date="2015" name="Stand. Genomic Sci.">
        <title>Genomic Encyclopedia of Bacterial and Archaeal Type Strains, Phase III: the genomes of soil and plant-associated and newly described type strains.</title>
        <authorList>
            <person name="Whitman W.B."/>
            <person name="Woyke T."/>
            <person name="Klenk H.P."/>
            <person name="Zhou Y."/>
            <person name="Lilburn T.G."/>
            <person name="Beck B.J."/>
            <person name="De Vos P."/>
            <person name="Vandamme P."/>
            <person name="Eisen J.A."/>
            <person name="Garrity G."/>
            <person name="Hugenholtz P."/>
            <person name="Kyrpides N.C."/>
        </authorList>
    </citation>
    <scope>NUCLEOTIDE SEQUENCE [LARGE SCALE GENOMIC DNA]</scope>
    <source>
        <strain evidence="1 2">CGMCC 1.6855</strain>
    </source>
</reference>
<gene>
    <name evidence="1" type="ORF">IQ31_04404</name>
</gene>
<evidence type="ECO:0000313" key="1">
    <source>
        <dbReference type="EMBL" id="TWI16406.1"/>
    </source>
</evidence>